<feature type="domain" description="Transglycosylase SLT" evidence="2">
    <location>
        <begin position="41"/>
        <end position="293"/>
    </location>
</feature>
<accession>A0ABY5Y1G6</accession>
<keyword evidence="4" id="KW-1185">Reference proteome</keyword>
<dbReference type="InterPro" id="IPR043426">
    <property type="entry name" value="MltB-like"/>
</dbReference>
<reference evidence="3" key="1">
    <citation type="submission" date="2020-12" db="EMBL/GenBank/DDBJ databases">
        <title>Taurinivorans muris gen. nov., sp. nov., fundamental and realized metabolic niche of a ubiquitous sulfidogenic bacterium in the murine intestine.</title>
        <authorList>
            <person name="Ye H."/>
            <person name="Hanson B.T."/>
            <person name="Loy A."/>
        </authorList>
    </citation>
    <scope>NUCLEOTIDE SEQUENCE</scope>
    <source>
        <strain evidence="3">LT0009</strain>
    </source>
</reference>
<evidence type="ECO:0000313" key="3">
    <source>
        <dbReference type="EMBL" id="UWX05848.1"/>
    </source>
</evidence>
<gene>
    <name evidence="3" type="ORF">JBF11_00520</name>
</gene>
<name>A0ABY5Y1G6_9BACT</name>
<proteinExistence type="predicted"/>
<dbReference type="EMBL" id="CP065938">
    <property type="protein sequence ID" value="UWX05848.1"/>
    <property type="molecule type" value="Genomic_DNA"/>
</dbReference>
<dbReference type="SUPFAM" id="SSF53955">
    <property type="entry name" value="Lysozyme-like"/>
    <property type="match status" value="1"/>
</dbReference>
<dbReference type="InterPro" id="IPR023346">
    <property type="entry name" value="Lysozyme-like_dom_sf"/>
</dbReference>
<dbReference type="CDD" id="cd13399">
    <property type="entry name" value="Slt35-like"/>
    <property type="match status" value="1"/>
</dbReference>
<evidence type="ECO:0000256" key="1">
    <source>
        <dbReference type="SAM" id="SignalP"/>
    </source>
</evidence>
<feature type="signal peptide" evidence="1">
    <location>
        <begin position="1"/>
        <end position="21"/>
    </location>
</feature>
<dbReference type="Proteomes" id="UP001058120">
    <property type="component" value="Chromosome"/>
</dbReference>
<dbReference type="Pfam" id="PF13406">
    <property type="entry name" value="SLT_2"/>
    <property type="match status" value="1"/>
</dbReference>
<organism evidence="3 4">
    <name type="scientific">Taurinivorans muris</name>
    <dbReference type="NCBI Taxonomy" id="2787751"/>
    <lineage>
        <taxon>Bacteria</taxon>
        <taxon>Pseudomonadati</taxon>
        <taxon>Thermodesulfobacteriota</taxon>
        <taxon>Desulfovibrionia</taxon>
        <taxon>Desulfovibrionales</taxon>
        <taxon>Desulfovibrionaceae</taxon>
        <taxon>Taurinivorans</taxon>
    </lineage>
</organism>
<sequence>MKRIFWIIPFCFLIFFSFLCADAKGNGQNTAEPQKHNTEHDKTWDNLHARLVRDGFSEKDLEQYFLQLQNAFSQKPMGNKVKELYQANFAPKKTSKKKPGKQKPKTNALGVPYPWYDGYVTKENALKCKNFLDENEEYFILAEKKYAVPKEIISALIYVETWHGKFLGKFTPLSMLASMSISTELSMLPNYTKNLSLTAKQEKFLHEKINARADWAYEELKALLRYSIQNDIDVSKIPSSIYGAIGYGQFMPSNIKRFGVDADNDGKINLFEPADAILSVANFLHKQGWKQKNIAFKNQVKILKRYNYSTAYAHTILALAKLSRQTAAPQAETVNIAQKTPKEKNNVRN</sequence>
<dbReference type="PANTHER" id="PTHR30163">
    <property type="entry name" value="MEMBRANE-BOUND LYTIC MUREIN TRANSGLYCOSYLASE B"/>
    <property type="match status" value="1"/>
</dbReference>
<evidence type="ECO:0000259" key="2">
    <source>
        <dbReference type="Pfam" id="PF13406"/>
    </source>
</evidence>
<dbReference type="RefSeq" id="WP_334315439.1">
    <property type="nucleotide sequence ID" value="NZ_CP065938.1"/>
</dbReference>
<protein>
    <submittedName>
        <fullName evidence="3">Lytic murein transglycosylase</fullName>
    </submittedName>
</protein>
<dbReference type="PANTHER" id="PTHR30163:SF9">
    <property type="entry name" value="MEMBRANE-BOUND LYTIC MUREIN TRANSGLYCOSYLASE B"/>
    <property type="match status" value="1"/>
</dbReference>
<dbReference type="Gene3D" id="1.10.8.350">
    <property type="entry name" value="Bacterial muramidase"/>
    <property type="match status" value="1"/>
</dbReference>
<dbReference type="InterPro" id="IPR031304">
    <property type="entry name" value="SLT_2"/>
</dbReference>
<feature type="chain" id="PRO_5046211182" evidence="1">
    <location>
        <begin position="22"/>
        <end position="349"/>
    </location>
</feature>
<evidence type="ECO:0000313" key="4">
    <source>
        <dbReference type="Proteomes" id="UP001058120"/>
    </source>
</evidence>
<keyword evidence="1" id="KW-0732">Signal</keyword>